<dbReference type="Proteomes" id="UP000324748">
    <property type="component" value="Unassembled WGS sequence"/>
</dbReference>
<evidence type="ECO:0000313" key="6">
    <source>
        <dbReference type="Proteomes" id="UP000324748"/>
    </source>
</evidence>
<keyword evidence="2" id="KW-0472">Membrane</keyword>
<feature type="transmembrane region" description="Helical" evidence="2">
    <location>
        <begin position="133"/>
        <end position="155"/>
    </location>
</feature>
<dbReference type="EMBL" id="VSWC01000003">
    <property type="protein sequence ID" value="KAA1116373.1"/>
    <property type="molecule type" value="Genomic_DNA"/>
</dbReference>
<comment type="caution">
    <text evidence="5">The sequence shown here is derived from an EMBL/GenBank/DDBJ whole genome shotgun (WGS) entry which is preliminary data.</text>
</comment>
<evidence type="ECO:0000256" key="3">
    <source>
        <dbReference type="SAM" id="SignalP"/>
    </source>
</evidence>
<evidence type="ECO:0000256" key="1">
    <source>
        <dbReference type="SAM" id="MobiDB-lite"/>
    </source>
</evidence>
<dbReference type="AlphaFoldDB" id="A0A5B0QTZ2"/>
<name>A0A5B0QTZ2_PUCGR</name>
<dbReference type="EMBL" id="VDEP01000474">
    <property type="protein sequence ID" value="KAA1073913.1"/>
    <property type="molecule type" value="Genomic_DNA"/>
</dbReference>
<reference evidence="6 7" key="1">
    <citation type="submission" date="2019-05" db="EMBL/GenBank/DDBJ databases">
        <title>Emergence of the Ug99 lineage of the wheat stem rust pathogen through somatic hybridization.</title>
        <authorList>
            <person name="Li F."/>
            <person name="Upadhyaya N.M."/>
            <person name="Sperschneider J."/>
            <person name="Matny O."/>
            <person name="Nguyen-Phuc H."/>
            <person name="Mago R."/>
            <person name="Raley C."/>
            <person name="Miller M.E."/>
            <person name="Silverstein K.A.T."/>
            <person name="Henningsen E."/>
            <person name="Hirsch C.D."/>
            <person name="Visser B."/>
            <person name="Pretorius Z.A."/>
            <person name="Steffenson B.J."/>
            <person name="Schwessinger B."/>
            <person name="Dodds P.N."/>
            <person name="Figueroa M."/>
        </authorList>
    </citation>
    <scope>NUCLEOTIDE SEQUENCE [LARGE SCALE GENOMIC DNA]</scope>
    <source>
        <strain evidence="5">21-0</strain>
        <strain evidence="4 7">Ug99</strain>
    </source>
</reference>
<feature type="compositionally biased region" description="Polar residues" evidence="1">
    <location>
        <begin position="71"/>
        <end position="93"/>
    </location>
</feature>
<gene>
    <name evidence="5" type="ORF">PGT21_011372</name>
    <name evidence="4" type="ORF">PGTUg99_022334</name>
</gene>
<evidence type="ECO:0000313" key="4">
    <source>
        <dbReference type="EMBL" id="KAA1073913.1"/>
    </source>
</evidence>
<keyword evidence="3" id="KW-0732">Signal</keyword>
<evidence type="ECO:0000313" key="5">
    <source>
        <dbReference type="EMBL" id="KAA1116373.1"/>
    </source>
</evidence>
<evidence type="ECO:0000313" key="7">
    <source>
        <dbReference type="Proteomes" id="UP000325313"/>
    </source>
</evidence>
<organism evidence="5 6">
    <name type="scientific">Puccinia graminis f. sp. tritici</name>
    <dbReference type="NCBI Taxonomy" id="56615"/>
    <lineage>
        <taxon>Eukaryota</taxon>
        <taxon>Fungi</taxon>
        <taxon>Dikarya</taxon>
        <taxon>Basidiomycota</taxon>
        <taxon>Pucciniomycotina</taxon>
        <taxon>Pucciniomycetes</taxon>
        <taxon>Pucciniales</taxon>
        <taxon>Pucciniaceae</taxon>
        <taxon>Puccinia</taxon>
    </lineage>
</organism>
<dbReference type="OrthoDB" id="10278992at2759"/>
<keyword evidence="2" id="KW-0812">Transmembrane</keyword>
<keyword evidence="6" id="KW-1185">Reference proteome</keyword>
<sequence length="167" mass="18980">MLLLRMLLIACAVIVPICATPVREELEGDGWRAVRDLEEGGIRRRIPGPRKGVFEGSDPENPYHDEPEFTDLTSFGNEASRSAGHNRNQLTQTDRPSNTELLWHYGKPVIGNLAASATLMNYWPELFGTRKDLSVFVSPGFFISIVPSISCFLINRFRYNRVLKRWD</sequence>
<proteinExistence type="predicted"/>
<evidence type="ECO:0000256" key="2">
    <source>
        <dbReference type="SAM" id="Phobius"/>
    </source>
</evidence>
<feature type="signal peptide" evidence="3">
    <location>
        <begin position="1"/>
        <end position="19"/>
    </location>
</feature>
<dbReference type="Proteomes" id="UP000325313">
    <property type="component" value="Unassembled WGS sequence"/>
</dbReference>
<protein>
    <submittedName>
        <fullName evidence="5">Uncharacterized protein</fullName>
    </submittedName>
</protein>
<accession>A0A5B0QTZ2</accession>
<keyword evidence="2" id="KW-1133">Transmembrane helix</keyword>
<feature type="chain" id="PRO_5036138048" evidence="3">
    <location>
        <begin position="20"/>
        <end position="167"/>
    </location>
</feature>
<feature type="region of interest" description="Disordered" evidence="1">
    <location>
        <begin position="48"/>
        <end position="93"/>
    </location>
</feature>